<keyword evidence="2" id="KW-1185">Reference proteome</keyword>
<dbReference type="EMBL" id="WOCD01000001">
    <property type="protein sequence ID" value="MUH71380.1"/>
    <property type="molecule type" value="Genomic_DNA"/>
</dbReference>
<accession>A0A6N8F8Z9</accession>
<proteinExistence type="predicted"/>
<dbReference type="AlphaFoldDB" id="A0A6N8F8Z9"/>
<dbReference type="Proteomes" id="UP000439994">
    <property type="component" value="Unassembled WGS sequence"/>
</dbReference>
<evidence type="ECO:0000313" key="1">
    <source>
        <dbReference type="EMBL" id="MUH71380.1"/>
    </source>
</evidence>
<dbReference type="RefSeq" id="WP_155694053.1">
    <property type="nucleotide sequence ID" value="NZ_WOCD01000001.1"/>
</dbReference>
<reference evidence="1 2" key="1">
    <citation type="submission" date="2019-11" db="EMBL/GenBank/DDBJ databases">
        <title>P. haliotis isolates from Z. marina roots.</title>
        <authorList>
            <person name="Cohen M."/>
            <person name="Jospin G."/>
            <person name="Eisen J.A."/>
            <person name="Coil D.A."/>
        </authorList>
    </citation>
    <scope>NUCLEOTIDE SEQUENCE [LARGE SCALE GENOMIC DNA]</scope>
    <source>
        <strain evidence="1 2">UCD-MCMsp1aY</strain>
    </source>
</reference>
<organism evidence="1 2">
    <name type="scientific">Psychrosphaera haliotis</name>
    <dbReference type="NCBI Taxonomy" id="555083"/>
    <lineage>
        <taxon>Bacteria</taxon>
        <taxon>Pseudomonadati</taxon>
        <taxon>Pseudomonadota</taxon>
        <taxon>Gammaproteobacteria</taxon>
        <taxon>Alteromonadales</taxon>
        <taxon>Pseudoalteromonadaceae</taxon>
        <taxon>Psychrosphaera</taxon>
    </lineage>
</organism>
<name>A0A6N8F8Z9_9GAMM</name>
<sequence>MVDIDTVSLQENYEGDLYIFSKCYDARAIILAKHLRAKGKVIATDIFDDYFSQVNDPRFVRLRSWFNQLVENCNFVLCSTIKMQNVIHHFYPDKKVHVLNDPYLCFEHDALAETLERKLAAAQNTMCIKIAWFGMGDNPNFKVGLQDLVAFSHYLEPIVNSEFKVELSILTNKRAMTTENLELLKSLPINFYLDEWTERKESILLEESLVSFLPVNFQNFSIVKSMNRAITALTAGTQVLSVGDDLYQALGEFVYRSPNDLLNNLRSGKLLLSSKTLTKLDKLLDTLANPMIEAQKLSDFISQFQNVEQKHTQQGKFVLCVINGKESSNSVNQLTKKLNGLSVKTPFTKSNNQFDVIVEVINNKLVFYVKEEVTKLLGKRVQGYISQRLSINKSLYFKVNLALIEELNCPIEFINFGSSIFSDTSDYPVIVKSIFSILEAVFPNSELVFSEQSKSGWWLS</sequence>
<gene>
    <name evidence="1" type="ORF">GNP35_02025</name>
</gene>
<evidence type="ECO:0000313" key="2">
    <source>
        <dbReference type="Proteomes" id="UP000439994"/>
    </source>
</evidence>
<comment type="caution">
    <text evidence="1">The sequence shown here is derived from an EMBL/GenBank/DDBJ whole genome shotgun (WGS) entry which is preliminary data.</text>
</comment>
<evidence type="ECO:0008006" key="3">
    <source>
        <dbReference type="Google" id="ProtNLM"/>
    </source>
</evidence>
<dbReference type="OrthoDB" id="7829173at2"/>
<protein>
    <recommendedName>
        <fullName evidence="3">Glycosyltransferase</fullName>
    </recommendedName>
</protein>